<proteinExistence type="predicted"/>
<evidence type="ECO:0000256" key="1">
    <source>
        <dbReference type="ARBA" id="ARBA00022737"/>
    </source>
</evidence>
<name>A0A0M0KBC2_9EUKA</name>
<dbReference type="PANTHER" id="PTHR24111">
    <property type="entry name" value="LEUCINE-RICH REPEAT-CONTAINING PROTEIN 34"/>
    <property type="match status" value="1"/>
</dbReference>
<dbReference type="OrthoDB" id="120976at2759"/>
<sequence>MYGLPEVAHKYNMWDVDLKPHYLTVIANKGEWREVPAAHPAAMLPPTNHQRLDRLLLALPKCQPNTIELSEYSALGDTGAQRLCAALFGHPALRELRLAKTGLGAAGTSLVAEVIAVHLRLTLVDLSHNAVRDVGAGSLADALKASRALQTLLLQSCEIGNPGGVMLASALMHRAALGSLTNLDLAFNPIGVAAAEALREAASRSNSLQRLSLAGTPLDPTLLAAVATALTPAGKARPSATRIFEHGTAYQTDFVYKSMLREHRQARGAVLRQQVVEEQQLLDVE</sequence>
<dbReference type="InterPro" id="IPR052201">
    <property type="entry name" value="LRR-containing_regulator"/>
</dbReference>
<dbReference type="Gene3D" id="3.80.10.10">
    <property type="entry name" value="Ribonuclease Inhibitor"/>
    <property type="match status" value="1"/>
</dbReference>
<evidence type="ECO:0008006" key="4">
    <source>
        <dbReference type="Google" id="ProtNLM"/>
    </source>
</evidence>
<dbReference type="InterPro" id="IPR001611">
    <property type="entry name" value="Leu-rich_rpt"/>
</dbReference>
<organism evidence="2 3">
    <name type="scientific">Chrysochromulina tobinii</name>
    <dbReference type="NCBI Taxonomy" id="1460289"/>
    <lineage>
        <taxon>Eukaryota</taxon>
        <taxon>Haptista</taxon>
        <taxon>Haptophyta</taxon>
        <taxon>Prymnesiophyceae</taxon>
        <taxon>Prymnesiales</taxon>
        <taxon>Chrysochromulinaceae</taxon>
        <taxon>Chrysochromulina</taxon>
    </lineage>
</organism>
<evidence type="ECO:0000313" key="2">
    <source>
        <dbReference type="EMBL" id="KOO36079.1"/>
    </source>
</evidence>
<dbReference type="EMBL" id="JWZX01000636">
    <property type="protein sequence ID" value="KOO36079.1"/>
    <property type="molecule type" value="Genomic_DNA"/>
</dbReference>
<dbReference type="AlphaFoldDB" id="A0A0M0KBC2"/>
<reference evidence="3" key="1">
    <citation type="journal article" date="2015" name="PLoS Genet.">
        <title>Genome Sequence and Transcriptome Analyses of Chrysochromulina tobin: Metabolic Tools for Enhanced Algal Fitness in the Prominent Order Prymnesiales (Haptophyceae).</title>
        <authorList>
            <person name="Hovde B.T."/>
            <person name="Deodato C.R."/>
            <person name="Hunsperger H.M."/>
            <person name="Ryken S.A."/>
            <person name="Yost W."/>
            <person name="Jha R.K."/>
            <person name="Patterson J."/>
            <person name="Monnat R.J. Jr."/>
            <person name="Barlow S.B."/>
            <person name="Starkenburg S.R."/>
            <person name="Cattolico R.A."/>
        </authorList>
    </citation>
    <scope>NUCLEOTIDE SEQUENCE</scope>
    <source>
        <strain evidence="3">CCMP291</strain>
    </source>
</reference>
<evidence type="ECO:0000313" key="3">
    <source>
        <dbReference type="Proteomes" id="UP000037460"/>
    </source>
</evidence>
<keyword evidence="3" id="KW-1185">Reference proteome</keyword>
<dbReference type="SMART" id="SM00368">
    <property type="entry name" value="LRR_RI"/>
    <property type="match status" value="4"/>
</dbReference>
<comment type="caution">
    <text evidence="2">The sequence shown here is derived from an EMBL/GenBank/DDBJ whole genome shotgun (WGS) entry which is preliminary data.</text>
</comment>
<dbReference type="Proteomes" id="UP000037460">
    <property type="component" value="Unassembled WGS sequence"/>
</dbReference>
<gene>
    <name evidence="2" type="ORF">Ctob_011839</name>
</gene>
<dbReference type="Pfam" id="PF13516">
    <property type="entry name" value="LRR_6"/>
    <property type="match status" value="3"/>
</dbReference>
<protein>
    <recommendedName>
        <fullName evidence="4">Protein nlrc3</fullName>
    </recommendedName>
</protein>
<dbReference type="InterPro" id="IPR032675">
    <property type="entry name" value="LRR_dom_sf"/>
</dbReference>
<dbReference type="PANTHER" id="PTHR24111:SF0">
    <property type="entry name" value="LEUCINE-RICH REPEAT-CONTAINING PROTEIN"/>
    <property type="match status" value="1"/>
</dbReference>
<dbReference type="SUPFAM" id="SSF52047">
    <property type="entry name" value="RNI-like"/>
    <property type="match status" value="1"/>
</dbReference>
<accession>A0A0M0KBC2</accession>
<keyword evidence="1" id="KW-0677">Repeat</keyword>